<dbReference type="AlphaFoldDB" id="A0AAV3BLF9"/>
<evidence type="ECO:0000313" key="1">
    <source>
        <dbReference type="EMBL" id="EDT23040.1"/>
    </source>
</evidence>
<gene>
    <name evidence="1" type="ORF">AC1_1219</name>
</gene>
<evidence type="ECO:0000313" key="2">
    <source>
        <dbReference type="Proteomes" id="UP000004342"/>
    </source>
</evidence>
<dbReference type="EMBL" id="ABDV01000023">
    <property type="protein sequence ID" value="EDT23040.1"/>
    <property type="molecule type" value="Genomic_DNA"/>
</dbReference>
<name>A0AAV3BLF9_CLOPF</name>
<reference evidence="1 2" key="1">
    <citation type="submission" date="2007-07" db="EMBL/GenBank/DDBJ databases">
        <title>Annotation of Clostridium perfringens B str. ATCC 3626.</title>
        <authorList>
            <person name="Paulsen I."/>
            <person name="Sebastian Y."/>
        </authorList>
    </citation>
    <scope>NUCLEOTIDE SEQUENCE [LARGE SCALE GENOMIC DNA]</scope>
    <source>
        <strain evidence="2">B str. ATCC 3626</strain>
    </source>
</reference>
<accession>A0AAV3BLF9</accession>
<organism evidence="1 2">
    <name type="scientific">Clostridium perfringens B str. ATCC 3626</name>
    <dbReference type="NCBI Taxonomy" id="451754"/>
    <lineage>
        <taxon>Bacteria</taxon>
        <taxon>Bacillati</taxon>
        <taxon>Bacillota</taxon>
        <taxon>Clostridia</taxon>
        <taxon>Eubacteriales</taxon>
        <taxon>Clostridiaceae</taxon>
        <taxon>Clostridium</taxon>
    </lineage>
</organism>
<comment type="caution">
    <text evidence="1">The sequence shown here is derived from an EMBL/GenBank/DDBJ whole genome shotgun (WGS) entry which is preliminary data.</text>
</comment>
<dbReference type="Proteomes" id="UP000004342">
    <property type="component" value="Unassembled WGS sequence"/>
</dbReference>
<proteinExistence type="predicted"/>
<sequence>MFYINYEECKYHRKSEKITKKIKFYINYEECKLAPYVGSKQIAKSFILTMRNVNAL</sequence>
<protein>
    <submittedName>
        <fullName evidence="1">Uncharacterized protein</fullName>
    </submittedName>
</protein>